<dbReference type="HOGENOM" id="CLU_160719_0_0_6"/>
<evidence type="ECO:0000313" key="2">
    <source>
        <dbReference type="EMBL" id="EAR30369.1"/>
    </source>
</evidence>
<comment type="caution">
    <text evidence="2">The sequence shown here is derived from an EMBL/GenBank/DDBJ whole genome shotgun (WGS) entry which is preliminary data.</text>
</comment>
<keyword evidence="1" id="KW-0812">Transmembrane</keyword>
<evidence type="ECO:0008006" key="4">
    <source>
        <dbReference type="Google" id="ProtNLM"/>
    </source>
</evidence>
<dbReference type="Pfam" id="PF11399">
    <property type="entry name" value="DUF3192"/>
    <property type="match status" value="1"/>
</dbReference>
<sequence length="135" mass="15292">MSVKVKLMTKKIIRYILLGIGLYAVLASLVIIFYQDDPTTMNWQDREAFNNRFIDKLKPAQKLSSESVLEQLGSPDLTFAKNSNNHVYQLFFYRTQHVKSDGITTQDECTGILFKDGILIAWGLGALSAYHSEAI</sequence>
<dbReference type="EMBL" id="AAOH01000001">
    <property type="protein sequence ID" value="EAR30369.1"/>
    <property type="molecule type" value="Genomic_DNA"/>
</dbReference>
<feature type="transmembrane region" description="Helical" evidence="1">
    <location>
        <begin position="12"/>
        <end position="34"/>
    </location>
</feature>
<protein>
    <recommendedName>
        <fullName evidence="4">DUF3192 domain-containing protein</fullName>
    </recommendedName>
</protein>
<keyword evidence="1" id="KW-0472">Membrane</keyword>
<dbReference type="eggNOG" id="COG2913">
    <property type="taxonomic scope" value="Bacteria"/>
</dbReference>
<organism evidence="2 3">
    <name type="scientific">Pseudoalteromonas tunicata D2</name>
    <dbReference type="NCBI Taxonomy" id="87626"/>
    <lineage>
        <taxon>Bacteria</taxon>
        <taxon>Pseudomonadati</taxon>
        <taxon>Pseudomonadota</taxon>
        <taxon>Gammaproteobacteria</taxon>
        <taxon>Alteromonadales</taxon>
        <taxon>Pseudoalteromonadaceae</taxon>
        <taxon>Pseudoalteromonas</taxon>
    </lineage>
</organism>
<name>A4C487_9GAMM</name>
<reference evidence="2 3" key="1">
    <citation type="submission" date="2006-02" db="EMBL/GenBank/DDBJ databases">
        <authorList>
            <person name="Moran M.A."/>
            <person name="Kjelleberg S."/>
            <person name="Egan S."/>
            <person name="Saunders N."/>
            <person name="Thomas T."/>
            <person name="Ferriera S."/>
            <person name="Johnson J."/>
            <person name="Kravitz S."/>
            <person name="Halpern A."/>
            <person name="Remington K."/>
            <person name="Beeson K."/>
            <person name="Tran B."/>
            <person name="Rogers Y.-H."/>
            <person name="Friedman R."/>
            <person name="Venter J.C."/>
        </authorList>
    </citation>
    <scope>NUCLEOTIDE SEQUENCE [LARGE SCALE GENOMIC DNA]</scope>
    <source>
        <strain evidence="2 3">D2</strain>
    </source>
</reference>
<dbReference type="STRING" id="87626.PTD2_02331"/>
<gene>
    <name evidence="2" type="ORF">PTD2_02331</name>
</gene>
<keyword evidence="1" id="KW-1133">Transmembrane helix</keyword>
<dbReference type="AlphaFoldDB" id="A4C487"/>
<accession>A4C487</accession>
<evidence type="ECO:0000256" key="1">
    <source>
        <dbReference type="SAM" id="Phobius"/>
    </source>
</evidence>
<dbReference type="Proteomes" id="UP000006201">
    <property type="component" value="Unassembled WGS sequence"/>
</dbReference>
<proteinExistence type="predicted"/>
<keyword evidence="3" id="KW-1185">Reference proteome</keyword>
<dbReference type="InterPro" id="IPR021534">
    <property type="entry name" value="DUF3192"/>
</dbReference>
<evidence type="ECO:0000313" key="3">
    <source>
        <dbReference type="Proteomes" id="UP000006201"/>
    </source>
</evidence>